<dbReference type="PANTHER" id="PTHR11453:SF127">
    <property type="entry name" value="SOLUTE CARRIER FAMILY 4 MEMBER 11"/>
    <property type="match status" value="1"/>
</dbReference>
<dbReference type="InterPro" id="IPR011531">
    <property type="entry name" value="HCO3_transpt-like_TM_dom"/>
</dbReference>
<reference evidence="9" key="1">
    <citation type="journal article" date="2023" name="Commun. Biol.">
        <title>Genome analysis of Parmales, the sister group of diatoms, reveals the evolutionary specialization of diatoms from phago-mixotrophs to photoautotrophs.</title>
        <authorList>
            <person name="Ban H."/>
            <person name="Sato S."/>
            <person name="Yoshikawa S."/>
            <person name="Yamada K."/>
            <person name="Nakamura Y."/>
            <person name="Ichinomiya M."/>
            <person name="Sato N."/>
            <person name="Blanc-Mathieu R."/>
            <person name="Endo H."/>
            <person name="Kuwata A."/>
            <person name="Ogata H."/>
        </authorList>
    </citation>
    <scope>NUCLEOTIDE SEQUENCE [LARGE SCALE GENOMIC DNA]</scope>
</reference>
<organism evidence="8 9">
    <name type="scientific">Triparma columacea</name>
    <dbReference type="NCBI Taxonomy" id="722753"/>
    <lineage>
        <taxon>Eukaryota</taxon>
        <taxon>Sar</taxon>
        <taxon>Stramenopiles</taxon>
        <taxon>Ochrophyta</taxon>
        <taxon>Bolidophyceae</taxon>
        <taxon>Parmales</taxon>
        <taxon>Triparmaceae</taxon>
        <taxon>Triparma</taxon>
    </lineage>
</organism>
<feature type="transmembrane region" description="Helical" evidence="6">
    <location>
        <begin position="452"/>
        <end position="475"/>
    </location>
</feature>
<protein>
    <recommendedName>
        <fullName evidence="7">Bicarbonate transporter-like transmembrane domain-containing protein</fullName>
    </recommendedName>
</protein>
<evidence type="ECO:0000256" key="3">
    <source>
        <dbReference type="ARBA" id="ARBA00022989"/>
    </source>
</evidence>
<dbReference type="EMBL" id="BRYA01000702">
    <property type="protein sequence ID" value="GMI30224.1"/>
    <property type="molecule type" value="Genomic_DNA"/>
</dbReference>
<dbReference type="GO" id="GO:0006820">
    <property type="term" value="P:monoatomic anion transport"/>
    <property type="evidence" value="ECO:0007669"/>
    <property type="project" value="InterPro"/>
</dbReference>
<feature type="compositionally biased region" description="Basic and acidic residues" evidence="5">
    <location>
        <begin position="1"/>
        <end position="14"/>
    </location>
</feature>
<gene>
    <name evidence="8" type="ORF">TrCOL_g5508</name>
</gene>
<feature type="transmembrane region" description="Helical" evidence="6">
    <location>
        <begin position="210"/>
        <end position="227"/>
    </location>
</feature>
<dbReference type="PANTHER" id="PTHR11453">
    <property type="entry name" value="ANION EXCHANGE PROTEIN"/>
    <property type="match status" value="1"/>
</dbReference>
<feature type="domain" description="Bicarbonate transporter-like transmembrane" evidence="7">
    <location>
        <begin position="148"/>
        <end position="314"/>
    </location>
</feature>
<dbReference type="AlphaFoldDB" id="A0A9W7G2T1"/>
<keyword evidence="3 6" id="KW-1133">Transmembrane helix</keyword>
<feature type="transmembrane region" description="Helical" evidence="6">
    <location>
        <begin position="413"/>
        <end position="431"/>
    </location>
</feature>
<sequence length="689" mass="75854">MEERKEMNNKEMNNKENNNNNNNNNNDNNNNYKEKKDQPTYHYLYSPVTRSLPTNATPSTTLRRLASLAAEEEEKDAQLLPGGGGKVVADPSTRVPSPFDNATVPELLYGMYESCDSPSLSPAPGGVEFLYEPPPPRKWPVRVGNVNMFMDLMADVKLRKTWYKDDWKAGFRNKSKTIPAILFLYFACLSPAISFGTIANQITSGTMGNVEFLLACGIGGMMYSVLAGQPMAFVAPTGLTLAFISSLHSFCTVFSIPFLPTYTCVGLWTSLFMFLLSLTGAANLIKYCTKFTDDVFNALLSATFVYEASSSLRRNFLLAGKDKSTAFVSAALAGGSFMGTDKVSKFNKSKYFSPPIRNLVRDFGPVIVIVTLTLINQLSFLRTFSVPTLNVPSTFKLAGGRKLWVGVKGLSTTMKWLCGIPAILLTGLFYFDQNISVRVVNSDENKLKKGGAYSLDMFALSIITATLSLMGLPWMCGATVQSMANTKALSEIRYDPEEGEVVESVVETRLTGMVVHAMVAGSLLLLPTLSRVPVPIVSGVFLYLGKKLGSGNSFVTRLGDLVSEKKRLPKGHPIFTLGRARMGIYTGIQLACFSALWMVKSNQRISIFFPSVIIFLMALRTLVLPKIFTPYELTALGDVQPQIVRKKISEKRIYNLRAKKVKKRVEEGGIGVAGGLEEETKLKLRRALV</sequence>
<name>A0A9W7G2T1_9STRA</name>
<evidence type="ECO:0000256" key="2">
    <source>
        <dbReference type="ARBA" id="ARBA00022692"/>
    </source>
</evidence>
<dbReference type="InterPro" id="IPR003020">
    <property type="entry name" value="HCO3_transpt_euk"/>
</dbReference>
<feature type="region of interest" description="Disordered" evidence="5">
    <location>
        <begin position="1"/>
        <end position="40"/>
    </location>
</feature>
<feature type="transmembrane region" description="Helical" evidence="6">
    <location>
        <begin position="523"/>
        <end position="544"/>
    </location>
</feature>
<dbReference type="OrthoDB" id="1735926at2759"/>
<evidence type="ECO:0000256" key="4">
    <source>
        <dbReference type="ARBA" id="ARBA00023136"/>
    </source>
</evidence>
<dbReference type="Gene3D" id="1.10.287.570">
    <property type="entry name" value="Helical hairpin bin"/>
    <property type="match status" value="1"/>
</dbReference>
<accession>A0A9W7G2T1</accession>
<proteinExistence type="predicted"/>
<comment type="caution">
    <text evidence="8">The sequence shown here is derived from an EMBL/GenBank/DDBJ whole genome shotgun (WGS) entry which is preliminary data.</text>
</comment>
<feature type="transmembrane region" description="Helical" evidence="6">
    <location>
        <begin position="265"/>
        <end position="285"/>
    </location>
</feature>
<evidence type="ECO:0000256" key="6">
    <source>
        <dbReference type="SAM" id="Phobius"/>
    </source>
</evidence>
<evidence type="ECO:0000256" key="5">
    <source>
        <dbReference type="SAM" id="MobiDB-lite"/>
    </source>
</evidence>
<dbReference type="GO" id="GO:0005452">
    <property type="term" value="F:solute:inorganic anion antiporter activity"/>
    <property type="evidence" value="ECO:0007669"/>
    <property type="project" value="InterPro"/>
</dbReference>
<feature type="region of interest" description="Disordered" evidence="5">
    <location>
        <begin position="73"/>
        <end position="94"/>
    </location>
</feature>
<feature type="compositionally biased region" description="Low complexity" evidence="5">
    <location>
        <begin position="15"/>
        <end position="31"/>
    </location>
</feature>
<feature type="transmembrane region" description="Helical" evidence="6">
    <location>
        <begin position="605"/>
        <end position="623"/>
    </location>
</feature>
<feature type="transmembrane region" description="Helical" evidence="6">
    <location>
        <begin position="239"/>
        <end position="259"/>
    </location>
</feature>
<evidence type="ECO:0000259" key="7">
    <source>
        <dbReference type="Pfam" id="PF00955"/>
    </source>
</evidence>
<feature type="transmembrane region" description="Helical" evidence="6">
    <location>
        <begin position="359"/>
        <end position="380"/>
    </location>
</feature>
<comment type="subcellular location">
    <subcellularLocation>
        <location evidence="1">Membrane</location>
        <topology evidence="1">Multi-pass membrane protein</topology>
    </subcellularLocation>
</comment>
<dbReference type="GO" id="GO:0050801">
    <property type="term" value="P:monoatomic ion homeostasis"/>
    <property type="evidence" value="ECO:0007669"/>
    <property type="project" value="TreeGrafter"/>
</dbReference>
<feature type="domain" description="Bicarbonate transporter-like transmembrane" evidence="7">
    <location>
        <begin position="323"/>
        <end position="639"/>
    </location>
</feature>
<dbReference type="Proteomes" id="UP001165065">
    <property type="component" value="Unassembled WGS sequence"/>
</dbReference>
<evidence type="ECO:0000256" key="1">
    <source>
        <dbReference type="ARBA" id="ARBA00004141"/>
    </source>
</evidence>
<dbReference type="GO" id="GO:0005886">
    <property type="term" value="C:plasma membrane"/>
    <property type="evidence" value="ECO:0007669"/>
    <property type="project" value="TreeGrafter"/>
</dbReference>
<keyword evidence="4 6" id="KW-0472">Membrane</keyword>
<dbReference type="Pfam" id="PF00955">
    <property type="entry name" value="HCO3_cotransp"/>
    <property type="match status" value="2"/>
</dbReference>
<feature type="transmembrane region" description="Helical" evidence="6">
    <location>
        <begin position="178"/>
        <end position="198"/>
    </location>
</feature>
<keyword evidence="9" id="KW-1185">Reference proteome</keyword>
<keyword evidence="2 6" id="KW-0812">Transmembrane</keyword>
<evidence type="ECO:0000313" key="9">
    <source>
        <dbReference type="Proteomes" id="UP001165065"/>
    </source>
</evidence>
<evidence type="ECO:0000313" key="8">
    <source>
        <dbReference type="EMBL" id="GMI30224.1"/>
    </source>
</evidence>